<name>A0A3M3RDN5_PSECA</name>
<evidence type="ECO:0000313" key="1">
    <source>
        <dbReference type="EMBL" id="RMN94522.1"/>
    </source>
</evidence>
<comment type="caution">
    <text evidence="1">The sequence shown here is derived from an EMBL/GenBank/DDBJ whole genome shotgun (WGS) entry which is preliminary data.</text>
</comment>
<dbReference type="EMBL" id="RBPJ01000182">
    <property type="protein sequence ID" value="RMN94522.1"/>
    <property type="molecule type" value="Genomic_DNA"/>
</dbReference>
<organism evidence="1 2">
    <name type="scientific">Pseudomonas cannabina</name>
    <dbReference type="NCBI Taxonomy" id="86840"/>
    <lineage>
        <taxon>Bacteria</taxon>
        <taxon>Pseudomonadati</taxon>
        <taxon>Pseudomonadota</taxon>
        <taxon>Gammaproteobacteria</taxon>
        <taxon>Pseudomonadales</taxon>
        <taxon>Pseudomonadaceae</taxon>
        <taxon>Pseudomonas</taxon>
    </lineage>
</organism>
<dbReference type="Gene3D" id="3.30.559.30">
    <property type="entry name" value="Nonribosomal peptide synthetase, condensation domain"/>
    <property type="match status" value="1"/>
</dbReference>
<sequence>MDEPTLPFGLLDVQGDGRSIEEAQQLLPDEVLRRLRSQARQLGVSVASLLHVAWGRVLAAATGHDRVVFGTV</sequence>
<reference evidence="1 2" key="1">
    <citation type="submission" date="2018-08" db="EMBL/GenBank/DDBJ databases">
        <title>Recombination of ecologically and evolutionarily significant loci maintains genetic cohesion in the Pseudomonas syringae species complex.</title>
        <authorList>
            <person name="Dillon M."/>
            <person name="Thakur S."/>
            <person name="Almeida R.N.D."/>
            <person name="Weir B.S."/>
            <person name="Guttman D.S."/>
        </authorList>
    </citation>
    <scope>NUCLEOTIDE SEQUENCE [LARGE SCALE GENOMIC DNA]</scope>
    <source>
        <strain evidence="1 2">ICMP 15203</strain>
    </source>
</reference>
<accession>A0A3M3RDN5</accession>
<dbReference type="AlphaFoldDB" id="A0A3M3RDN5"/>
<evidence type="ECO:0000313" key="2">
    <source>
        <dbReference type="Proteomes" id="UP000270524"/>
    </source>
</evidence>
<gene>
    <name evidence="1" type="ORF">ALQ51_05142</name>
</gene>
<proteinExistence type="predicted"/>
<dbReference type="Proteomes" id="UP000270524">
    <property type="component" value="Unassembled WGS sequence"/>
</dbReference>
<protein>
    <recommendedName>
        <fullName evidence="3">Amino acid adenylation</fullName>
    </recommendedName>
</protein>
<dbReference type="SUPFAM" id="SSF52777">
    <property type="entry name" value="CoA-dependent acyltransferases"/>
    <property type="match status" value="1"/>
</dbReference>
<evidence type="ECO:0008006" key="3">
    <source>
        <dbReference type="Google" id="ProtNLM"/>
    </source>
</evidence>
<feature type="non-terminal residue" evidence="1">
    <location>
        <position position="72"/>
    </location>
</feature>